<keyword evidence="2 5" id="KW-0238">DNA-binding</keyword>
<dbReference type="Gene3D" id="1.10.10.60">
    <property type="entry name" value="Homeodomain-like"/>
    <property type="match status" value="1"/>
</dbReference>
<evidence type="ECO:0000256" key="7">
    <source>
        <dbReference type="SAM" id="MobiDB-lite"/>
    </source>
</evidence>
<dbReference type="Proteomes" id="UP000835052">
    <property type="component" value="Unassembled WGS sequence"/>
</dbReference>
<dbReference type="InterPro" id="IPR017970">
    <property type="entry name" value="Homeobox_CS"/>
</dbReference>
<dbReference type="PANTHER" id="PTHR24340">
    <property type="entry name" value="HOMEOBOX PROTEIN NKX"/>
    <property type="match status" value="1"/>
</dbReference>
<dbReference type="PANTHER" id="PTHR24340:SF35">
    <property type="entry name" value="HGTX, ISOFORM C"/>
    <property type="match status" value="1"/>
</dbReference>
<dbReference type="CDD" id="cd00086">
    <property type="entry name" value="homeodomain"/>
    <property type="match status" value="1"/>
</dbReference>
<feature type="region of interest" description="Disordered" evidence="7">
    <location>
        <begin position="28"/>
        <end position="86"/>
    </location>
</feature>
<dbReference type="PROSITE" id="PS50071">
    <property type="entry name" value="HOMEOBOX_2"/>
    <property type="match status" value="1"/>
</dbReference>
<dbReference type="AlphaFoldDB" id="A0A8S1HSJ3"/>
<evidence type="ECO:0000256" key="1">
    <source>
        <dbReference type="ARBA" id="ARBA00004123"/>
    </source>
</evidence>
<feature type="compositionally biased region" description="Basic and acidic residues" evidence="7">
    <location>
        <begin position="258"/>
        <end position="272"/>
    </location>
</feature>
<dbReference type="GO" id="GO:0005634">
    <property type="term" value="C:nucleus"/>
    <property type="evidence" value="ECO:0007669"/>
    <property type="project" value="UniProtKB-SubCell"/>
</dbReference>
<comment type="caution">
    <text evidence="9">The sequence shown here is derived from an EMBL/GenBank/DDBJ whole genome shotgun (WGS) entry which is preliminary data.</text>
</comment>
<dbReference type="EMBL" id="CAJGYM010000120">
    <property type="protein sequence ID" value="CAD6198258.1"/>
    <property type="molecule type" value="Genomic_DNA"/>
</dbReference>
<dbReference type="InterPro" id="IPR001356">
    <property type="entry name" value="HD"/>
</dbReference>
<dbReference type="OrthoDB" id="6159439at2759"/>
<dbReference type="GO" id="GO:0000981">
    <property type="term" value="F:DNA-binding transcription factor activity, RNA polymerase II-specific"/>
    <property type="evidence" value="ECO:0007669"/>
    <property type="project" value="InterPro"/>
</dbReference>
<feature type="DNA-binding region" description="Homeobox" evidence="5">
    <location>
        <begin position="200"/>
        <end position="259"/>
    </location>
</feature>
<keyword evidence="3 5" id="KW-0371">Homeobox</keyword>
<dbReference type="InterPro" id="IPR020479">
    <property type="entry name" value="HD_metazoa"/>
</dbReference>
<evidence type="ECO:0000256" key="3">
    <source>
        <dbReference type="ARBA" id="ARBA00023155"/>
    </source>
</evidence>
<organism evidence="9 10">
    <name type="scientific">Caenorhabditis auriculariae</name>
    <dbReference type="NCBI Taxonomy" id="2777116"/>
    <lineage>
        <taxon>Eukaryota</taxon>
        <taxon>Metazoa</taxon>
        <taxon>Ecdysozoa</taxon>
        <taxon>Nematoda</taxon>
        <taxon>Chromadorea</taxon>
        <taxon>Rhabditida</taxon>
        <taxon>Rhabditina</taxon>
        <taxon>Rhabditomorpha</taxon>
        <taxon>Rhabditoidea</taxon>
        <taxon>Rhabditidae</taxon>
        <taxon>Peloderinae</taxon>
        <taxon>Caenorhabditis</taxon>
    </lineage>
</organism>
<dbReference type="SMART" id="SM00389">
    <property type="entry name" value="HOX"/>
    <property type="match status" value="1"/>
</dbReference>
<keyword evidence="4 5" id="KW-0539">Nucleus</keyword>
<evidence type="ECO:0000256" key="6">
    <source>
        <dbReference type="RuleBase" id="RU000682"/>
    </source>
</evidence>
<dbReference type="SUPFAM" id="SSF46689">
    <property type="entry name" value="Homeodomain-like"/>
    <property type="match status" value="1"/>
</dbReference>
<accession>A0A8S1HSJ3</accession>
<keyword evidence="10" id="KW-1185">Reference proteome</keyword>
<dbReference type="InterPro" id="IPR009057">
    <property type="entry name" value="Homeodomain-like_sf"/>
</dbReference>
<evidence type="ECO:0000313" key="10">
    <source>
        <dbReference type="Proteomes" id="UP000835052"/>
    </source>
</evidence>
<evidence type="ECO:0000256" key="4">
    <source>
        <dbReference type="ARBA" id="ARBA00023242"/>
    </source>
</evidence>
<dbReference type="InterPro" id="IPR050394">
    <property type="entry name" value="Homeobox_NK-like"/>
</dbReference>
<dbReference type="PROSITE" id="PS00027">
    <property type="entry name" value="HOMEOBOX_1"/>
    <property type="match status" value="1"/>
</dbReference>
<evidence type="ECO:0000313" key="9">
    <source>
        <dbReference type="EMBL" id="CAD6198258.1"/>
    </source>
</evidence>
<evidence type="ECO:0000259" key="8">
    <source>
        <dbReference type="PROSITE" id="PS50071"/>
    </source>
</evidence>
<sequence length="279" mass="30297">MSIFLNGSTHSPDKKFPDVAADTDFATSLPFKATSDRKSSASSYSISNILDKKENSPGASSSSSAASEEDNDVGSPRCESVDEHNSGSDAVSNFCSQFIFPPTVTSPSSVESSAATPTTSNPLAAMMAGGLDPQIQNYILLMSQHINNAALNRVAQENVSRAMNPFGLLSSLPTSLPSLSPLARLSHPLQMSPNSLTLQKKQSRPTFTGHQIYQLERKFEQTKYLAGADRAQLAQELNMSESQVKVWFQNRRTKWRKKEAADNALGKRHDAKSPLSPFL</sequence>
<dbReference type="Pfam" id="PF00046">
    <property type="entry name" value="Homeodomain"/>
    <property type="match status" value="1"/>
</dbReference>
<dbReference type="FunFam" id="1.10.10.60:FF:000391">
    <property type="entry name" value="Homeobox transcription factor"/>
    <property type="match status" value="1"/>
</dbReference>
<gene>
    <name evidence="9" type="ORF">CAUJ_LOCUS14164</name>
</gene>
<dbReference type="GO" id="GO:0000978">
    <property type="term" value="F:RNA polymerase II cis-regulatory region sequence-specific DNA binding"/>
    <property type="evidence" value="ECO:0007669"/>
    <property type="project" value="TreeGrafter"/>
</dbReference>
<dbReference type="PRINTS" id="PR00024">
    <property type="entry name" value="HOMEOBOX"/>
</dbReference>
<protein>
    <recommendedName>
        <fullName evidence="8">Homeobox domain-containing protein</fullName>
    </recommendedName>
</protein>
<comment type="subcellular location">
    <subcellularLocation>
        <location evidence="1 5 6">Nucleus</location>
    </subcellularLocation>
</comment>
<dbReference type="GO" id="GO:0030154">
    <property type="term" value="P:cell differentiation"/>
    <property type="evidence" value="ECO:0007669"/>
    <property type="project" value="TreeGrafter"/>
</dbReference>
<evidence type="ECO:0000256" key="5">
    <source>
        <dbReference type="PROSITE-ProRule" id="PRU00108"/>
    </source>
</evidence>
<evidence type="ECO:0000256" key="2">
    <source>
        <dbReference type="ARBA" id="ARBA00023125"/>
    </source>
</evidence>
<proteinExistence type="predicted"/>
<name>A0A8S1HSJ3_9PELO</name>
<feature type="domain" description="Homeobox" evidence="8">
    <location>
        <begin position="198"/>
        <end position="258"/>
    </location>
</feature>
<reference evidence="9" key="1">
    <citation type="submission" date="2020-10" db="EMBL/GenBank/DDBJ databases">
        <authorList>
            <person name="Kikuchi T."/>
        </authorList>
    </citation>
    <scope>NUCLEOTIDE SEQUENCE</scope>
    <source>
        <strain evidence="9">NKZ352</strain>
    </source>
</reference>
<feature type="region of interest" description="Disordered" evidence="7">
    <location>
        <begin position="258"/>
        <end position="279"/>
    </location>
</feature>